<dbReference type="Gene3D" id="2.30.30.40">
    <property type="entry name" value="SH3 Domains"/>
    <property type="match status" value="1"/>
</dbReference>
<comment type="caution">
    <text evidence="2">The sequence shown here is derived from an EMBL/GenBank/DDBJ whole genome shotgun (WGS) entry which is preliminary data.</text>
</comment>
<feature type="domain" description="SH3b" evidence="1">
    <location>
        <begin position="30"/>
        <end position="102"/>
    </location>
</feature>
<organism evidence="2 3">
    <name type="scientific">Leptonema illini</name>
    <dbReference type="NCBI Taxonomy" id="183"/>
    <lineage>
        <taxon>Bacteria</taxon>
        <taxon>Pseudomonadati</taxon>
        <taxon>Spirochaetota</taxon>
        <taxon>Spirochaetia</taxon>
        <taxon>Leptospirales</taxon>
        <taxon>Leptospiraceae</taxon>
        <taxon>Leptonema</taxon>
    </lineage>
</organism>
<accession>A0A833H3D8</accession>
<proteinExistence type="predicted"/>
<evidence type="ECO:0000313" key="3">
    <source>
        <dbReference type="Proteomes" id="UP000460298"/>
    </source>
</evidence>
<dbReference type="PROSITE" id="PS51781">
    <property type="entry name" value="SH3B"/>
    <property type="match status" value="1"/>
</dbReference>
<dbReference type="Pfam" id="PF08239">
    <property type="entry name" value="SH3_3"/>
    <property type="match status" value="1"/>
</dbReference>
<dbReference type="InterPro" id="IPR003646">
    <property type="entry name" value="SH3-like_bac-type"/>
</dbReference>
<dbReference type="Proteomes" id="UP000460298">
    <property type="component" value="Unassembled WGS sequence"/>
</dbReference>
<sequence length="192" mass="21290">MIYRTALSILAFSILFNACTEQDTPEKIVETRYIIAPSGLNIRSQPSASAATVVLLPYGTEVMVLGEQPEISNWQGLEGRWTEVQSGDMRGWAFGAFLAKEKPTTPDVVGIWADCSPERRAYRAITLFRGGRSQVHHAGMEDFLYGNYVQSGNTVQLFYDNAGPEVYTLQVDGELCIDESSEGMGYICLCRK</sequence>
<reference evidence="2 3" key="1">
    <citation type="submission" date="2019-10" db="EMBL/GenBank/DDBJ databases">
        <title>Extracellular Electron Transfer in a Candidatus Methanoperedens spp. Enrichment Culture.</title>
        <authorList>
            <person name="Berger S."/>
            <person name="Rangel Shaw D."/>
            <person name="Berben T."/>
            <person name="In 'T Zandt M."/>
            <person name="Frank J."/>
            <person name="Reimann J."/>
            <person name="Jetten M.S.M."/>
            <person name="Welte C.U."/>
        </authorList>
    </citation>
    <scope>NUCLEOTIDE SEQUENCE [LARGE SCALE GENOMIC DNA]</scope>
    <source>
        <strain evidence="2">SB12</strain>
    </source>
</reference>
<dbReference type="AlphaFoldDB" id="A0A833H3D8"/>
<dbReference type="SMART" id="SM00287">
    <property type="entry name" value="SH3b"/>
    <property type="match status" value="1"/>
</dbReference>
<dbReference type="EMBL" id="WBUI01000004">
    <property type="protein sequence ID" value="KAB2933994.1"/>
    <property type="molecule type" value="Genomic_DNA"/>
</dbReference>
<name>A0A833H3D8_9LEPT</name>
<evidence type="ECO:0000313" key="2">
    <source>
        <dbReference type="EMBL" id="KAB2933994.1"/>
    </source>
</evidence>
<evidence type="ECO:0000259" key="1">
    <source>
        <dbReference type="PROSITE" id="PS51781"/>
    </source>
</evidence>
<gene>
    <name evidence="2" type="ORF">F9K24_05875</name>
</gene>
<protein>
    <submittedName>
        <fullName evidence="2">SH3 domain-containing protein</fullName>
    </submittedName>
</protein>